<sequence>MKGRLPDVGIISSFLEQFIRPYINSLQINRAYPRTKEETKVEKAIRLKIAALKPMLQDSEEIDKPKMDSENNLTLVGNDETTIIEFLPKKKSKNKKGEKSVLREGKQEDPFQKNINKYKQLRQDIKVRLDKEETAPATKKLIIRTLDEMIAQMIERQCTWQAVDATELKNRLFRGPKNARRSMTQLKKLSNKEWMNLRKHYMDFLKFNHGKEDDFMKQFHDFFSNVMNDTFNLSTRYRVRCQLVKVGDNREVLRENKMVEKNQCDSFKVCSDELKDFLSNFYSYVNDTAVSIFRNYAAMYIRDVKSDTEVDKDIVVSVLENISNKAEKKVRKIFRKKVQNFTLDENKKMGANIQHINDFITATVEEVKVVLKKNLERQLSSMKTKLFTTVKDDLAVNLRVDMDNLGKLFIDRLCALFVICNGRYAARRQENPWTFQPKSTENIYVKVQLTFDDELKDSLARLKIAALKPMLQDSEEIDKPKMDSENNLTLVGNDETTIIEFLPKKKSKNKKGEKSVLREGKQEDPFQKNINKYKQLRQDIKVRLDKEETAPATKKLIIRTLDEMIAQMIERQCTWQAVDATELKNRLFRGPKNARRSMTQLKKLSNKEWMNLRKHYMDFLKFNHGKEDDFMKQFHDFFSNVMNDTFNLSTRYRVRCQLVKVGDNREVLRENKMVEKNQCDSFKVCSDELKDFLSNFYSYVNDTAVSIFRNYAAMYIRDVKSDTEVDKDIVVSVLENISNKAEKKVRKIFRKKVQNFTLDENKKMGANIQHINDFITATVEEVKVVLKKNLERQLSSMKTKLFTTVKDDLAVNLRVDMDNLGKLFIDRLCALFVICNGRYAARRQENPWTFQPKSTENIYVKVQLTFDDELKDSLARYGRQQPWQGDMTRRISKSYGGVGQRKYSNISITRTTFIPTTKTVIKVGNTTKSSSTTRLQVKSSRSFQSSTYMPPTKIRLSTARRVISFIENNYI</sequence>
<accession>A0A2A4IZP4</accession>
<dbReference type="AlphaFoldDB" id="A0A2A4IZP4"/>
<dbReference type="EMBL" id="NWSH01004704">
    <property type="protein sequence ID" value="PCG64744.1"/>
    <property type="molecule type" value="Genomic_DNA"/>
</dbReference>
<reference evidence="1" key="1">
    <citation type="submission" date="2017-09" db="EMBL/GenBank/DDBJ databases">
        <title>Contemporary evolution of a Lepidopteran species, Heliothis virescens, in response to modern agricultural practices.</title>
        <authorList>
            <person name="Fritz M.L."/>
            <person name="Deyonke A.M."/>
            <person name="Papanicolaou A."/>
            <person name="Micinski S."/>
            <person name="Westbrook J."/>
            <person name="Gould F."/>
        </authorList>
    </citation>
    <scope>NUCLEOTIDE SEQUENCE [LARGE SCALE GENOMIC DNA]</scope>
    <source>
        <strain evidence="1">HvINT-</strain>
        <tissue evidence="1">Whole body</tissue>
    </source>
</reference>
<gene>
    <name evidence="1" type="ORF">B5V51_10158</name>
</gene>
<name>A0A2A4IZP4_HELVI</name>
<proteinExistence type="predicted"/>
<evidence type="ECO:0000313" key="1">
    <source>
        <dbReference type="EMBL" id="PCG64744.1"/>
    </source>
</evidence>
<comment type="caution">
    <text evidence="1">The sequence shown here is derived from an EMBL/GenBank/DDBJ whole genome shotgun (WGS) entry which is preliminary data.</text>
</comment>
<organism evidence="1">
    <name type="scientific">Heliothis virescens</name>
    <name type="common">Tobacco budworm moth</name>
    <dbReference type="NCBI Taxonomy" id="7102"/>
    <lineage>
        <taxon>Eukaryota</taxon>
        <taxon>Metazoa</taxon>
        <taxon>Ecdysozoa</taxon>
        <taxon>Arthropoda</taxon>
        <taxon>Hexapoda</taxon>
        <taxon>Insecta</taxon>
        <taxon>Pterygota</taxon>
        <taxon>Neoptera</taxon>
        <taxon>Endopterygota</taxon>
        <taxon>Lepidoptera</taxon>
        <taxon>Glossata</taxon>
        <taxon>Ditrysia</taxon>
        <taxon>Noctuoidea</taxon>
        <taxon>Noctuidae</taxon>
        <taxon>Heliothinae</taxon>
        <taxon>Heliothis</taxon>
    </lineage>
</organism>
<protein>
    <submittedName>
        <fullName evidence="1">Uncharacterized protein</fullName>
    </submittedName>
</protein>